<feature type="compositionally biased region" description="Low complexity" evidence="1">
    <location>
        <begin position="326"/>
        <end position="346"/>
    </location>
</feature>
<evidence type="ECO:0000256" key="1">
    <source>
        <dbReference type="SAM" id="MobiDB-lite"/>
    </source>
</evidence>
<evidence type="ECO:0000313" key="4">
    <source>
        <dbReference type="Proteomes" id="UP000751190"/>
    </source>
</evidence>
<keyword evidence="2" id="KW-0472">Membrane</keyword>
<evidence type="ECO:0000313" key="3">
    <source>
        <dbReference type="EMBL" id="KAG8466703.1"/>
    </source>
</evidence>
<dbReference type="OrthoDB" id="10447993at2759"/>
<dbReference type="Proteomes" id="UP000751190">
    <property type="component" value="Unassembled WGS sequence"/>
</dbReference>
<feature type="transmembrane region" description="Helical" evidence="2">
    <location>
        <begin position="110"/>
        <end position="130"/>
    </location>
</feature>
<keyword evidence="4" id="KW-1185">Reference proteome</keyword>
<keyword evidence="2" id="KW-1133">Transmembrane helix</keyword>
<gene>
    <name evidence="3" type="ORF">KFE25_008082</name>
</gene>
<feature type="region of interest" description="Disordered" evidence="1">
    <location>
        <begin position="380"/>
        <end position="416"/>
    </location>
</feature>
<feature type="transmembrane region" description="Helical" evidence="2">
    <location>
        <begin position="31"/>
        <end position="51"/>
    </location>
</feature>
<feature type="transmembrane region" description="Helical" evidence="2">
    <location>
        <begin position="151"/>
        <end position="168"/>
    </location>
</feature>
<proteinExistence type="predicted"/>
<name>A0A8J6CGH3_DIALT</name>
<sequence>MLYAHKNELHARLSRDLISVRSRELDYYTTNIRNIGFSAALLTGFAFGTLANHKSSDMLDWLVPYAEEFEGVDIQPPFILLSDFAINGLQRLQVTLEVAYLVSNITAMGLTIYTLYVCLLLSITGPGLALRGPEGSVDRAVFLLARGCRRVIQAFAFSLYLFMVSIFFKAFLSYHIYLAVICALFLIYYMYAIRRHAKGVLRMFRIDRDQVQTGRFEVETGAGESLGNHDLFPTIVDLLQDMYHAAVNALRRTQHGPDEANDPELHRPSVIAADLVGLHQSPHLDLNDSGALSQAGGLDGWFSSTFGTDHIAAAAHAKLKNDAPRASSTQGSDTTSSSSCTCSAATNGQTEARVSVPAQPILGEARVSVGGAAVAQTRRRAAQRLPLGRRQRAQEMGVVRSIPSARAHSAPPTRDV</sequence>
<organism evidence="3 4">
    <name type="scientific">Diacronema lutheri</name>
    <name type="common">Unicellular marine alga</name>
    <name type="synonym">Monochrysis lutheri</name>
    <dbReference type="NCBI Taxonomy" id="2081491"/>
    <lineage>
        <taxon>Eukaryota</taxon>
        <taxon>Haptista</taxon>
        <taxon>Haptophyta</taxon>
        <taxon>Pavlovophyceae</taxon>
        <taxon>Pavlovales</taxon>
        <taxon>Pavlovaceae</taxon>
        <taxon>Diacronema</taxon>
    </lineage>
</organism>
<reference evidence="3" key="1">
    <citation type="submission" date="2021-05" db="EMBL/GenBank/DDBJ databases">
        <title>The genome of the haptophyte Pavlova lutheri (Diacronema luteri, Pavlovales) - a model for lipid biosynthesis in eukaryotic algae.</title>
        <authorList>
            <person name="Hulatt C.J."/>
            <person name="Posewitz M.C."/>
        </authorList>
    </citation>
    <scope>NUCLEOTIDE SEQUENCE</scope>
    <source>
        <strain evidence="3">NIVA-4/92</strain>
    </source>
</reference>
<feature type="transmembrane region" description="Helical" evidence="2">
    <location>
        <begin position="174"/>
        <end position="193"/>
    </location>
</feature>
<dbReference type="EMBL" id="JAGTXO010000007">
    <property type="protein sequence ID" value="KAG8466703.1"/>
    <property type="molecule type" value="Genomic_DNA"/>
</dbReference>
<keyword evidence="2" id="KW-0812">Transmembrane</keyword>
<accession>A0A8J6CGH3</accession>
<feature type="compositionally biased region" description="Basic residues" evidence="1">
    <location>
        <begin position="380"/>
        <end position="391"/>
    </location>
</feature>
<evidence type="ECO:0000256" key="2">
    <source>
        <dbReference type="SAM" id="Phobius"/>
    </source>
</evidence>
<comment type="caution">
    <text evidence="3">The sequence shown here is derived from an EMBL/GenBank/DDBJ whole genome shotgun (WGS) entry which is preliminary data.</text>
</comment>
<dbReference type="AlphaFoldDB" id="A0A8J6CGH3"/>
<feature type="region of interest" description="Disordered" evidence="1">
    <location>
        <begin position="320"/>
        <end position="351"/>
    </location>
</feature>
<protein>
    <submittedName>
        <fullName evidence="3">Uncharacterized protein</fullName>
    </submittedName>
</protein>